<sequence>MGTGWWPPIAFCYIVGLAIINVYNLHYSIGDKMFLSMESSHQNIPQEEGECVDVKLTTDKIWILKDNGLVYNYLLHTNTAMEEAGCYVSQEEFVADQLFQSLENSADDLILMANSVFSSGKEHIFPLVSSIFLRRLLHPGVLHNLVLRATLIDYNKHWTDSEFQSLTVDGPKKEILLLVEDKTLPKSVSIFQGWKNFCRRYFHYWCRNNAPCSLIVGSSSGAVGLIRKSSVSLFRGLENIELLIDGSREELGDLVSIGLNSLDDDSEREILAELLRCTINISQQLGKTTYAIFYESLVCKHIISPEEIVRRLLKVLETGNGSIIAELHVFNLGADVAWEKEQADHKNLRKFSVDILLSLHVLYKKAASWEKVFDVLGKYLQVLVPQKVIKDSGAGTLFNISNSIVVPAACQIAKVMFESALDILLFVSYLADISWQIDMSHHDISKIQLEMVPMIQEIVFEWLIVLFFSTTPSESLSIEDFSSQLSSLHIGSNTNKKLWNEKLGKPDFTLASILLPNIQSSSVDERCLSLGYLPNPHDIISMVQKFTSWIIFGKVGDESPSFLRRSITLSLILLRHGQYDALKFLLSSMEANSERERIFKCIQDDGSDWCLLQHLLGCCHLAQMQCGLHGILKDRKVCEAVHCFFRASSGKSASQALQSLSPEVGLPYLGFSGFVASPAWKLLYYQWAMQLFEQYNISEGACQFALAALEQVDEALRLDDDFFERDPFNESATTIKGRLWANIFKFTLDLNLLNDAYCAIISNPDEESKSICLRRFIIVLYERGALKVLCDGQLPFIDLADKVEQELAWKAERSDVLAKPNPYKLLYAFEMHRHNWQRAANYIYIYSSNLRTELVAKNQQKISVALLERLNGLSAAINALNLVHPMYAWIDPLNEANFLHSEHYPSKKAKKTVTEESAGKDWQLVRPQFYIDTEKLENEFVLASAEYLLSLANVKWTYSGTQKPPSDLVDLLLQTNLYDMAFTVLMKFWKDSGLKRELENVFYAMSLKCCQSTVSSYVAGKHSLLVTSSKDEVILDGSAEIGLTTQQTNLNSQWETLEIYLIFGY</sequence>
<accession>A0AAV5HQ44</accession>
<comment type="caution">
    <text evidence="8">The sequence shown here is derived from an EMBL/GenBank/DDBJ whole genome shotgun (WGS) entry which is preliminary data.</text>
</comment>
<dbReference type="Pfam" id="PF11715">
    <property type="entry name" value="Beta-prop_Nup120_160"/>
    <property type="match status" value="1"/>
</dbReference>
<feature type="domain" description="NUP160 helical" evidence="6">
    <location>
        <begin position="258"/>
        <end position="451"/>
    </location>
</feature>
<keyword evidence="3" id="KW-0539">Nucleus</keyword>
<evidence type="ECO:0000259" key="5">
    <source>
        <dbReference type="Pfam" id="PF11715"/>
    </source>
</evidence>
<keyword evidence="4" id="KW-0812">Transmembrane</keyword>
<dbReference type="Proteomes" id="UP001054252">
    <property type="component" value="Unassembled WGS sequence"/>
</dbReference>
<dbReference type="GO" id="GO:0005643">
    <property type="term" value="C:nuclear pore"/>
    <property type="evidence" value="ECO:0007669"/>
    <property type="project" value="TreeGrafter"/>
</dbReference>
<keyword evidence="9" id="KW-1185">Reference proteome</keyword>
<dbReference type="InterPro" id="IPR056535">
    <property type="entry name" value="TPR_NUP160_M"/>
</dbReference>
<evidence type="ECO:0000256" key="3">
    <source>
        <dbReference type="ARBA" id="ARBA00023242"/>
    </source>
</evidence>
<comment type="subcellular location">
    <subcellularLocation>
        <location evidence="1">Nucleus</location>
    </subcellularLocation>
</comment>
<evidence type="ECO:0000259" key="6">
    <source>
        <dbReference type="Pfam" id="PF17238"/>
    </source>
</evidence>
<evidence type="ECO:0000256" key="2">
    <source>
        <dbReference type="ARBA" id="ARBA00022448"/>
    </source>
</evidence>
<dbReference type="InterPro" id="IPR035192">
    <property type="entry name" value="NUP160_hel_plant"/>
</dbReference>
<dbReference type="PANTHER" id="PTHR21286:SF0">
    <property type="entry name" value="NUCLEAR PORE COMPLEX PROTEIN NUP160"/>
    <property type="match status" value="1"/>
</dbReference>
<organism evidence="8 9">
    <name type="scientific">Rubroshorea leprosula</name>
    <dbReference type="NCBI Taxonomy" id="152421"/>
    <lineage>
        <taxon>Eukaryota</taxon>
        <taxon>Viridiplantae</taxon>
        <taxon>Streptophyta</taxon>
        <taxon>Embryophyta</taxon>
        <taxon>Tracheophyta</taxon>
        <taxon>Spermatophyta</taxon>
        <taxon>Magnoliopsida</taxon>
        <taxon>eudicotyledons</taxon>
        <taxon>Gunneridae</taxon>
        <taxon>Pentapetalae</taxon>
        <taxon>rosids</taxon>
        <taxon>malvids</taxon>
        <taxon>Malvales</taxon>
        <taxon>Dipterocarpaceae</taxon>
        <taxon>Rubroshorea</taxon>
    </lineage>
</organism>
<evidence type="ECO:0000259" key="7">
    <source>
        <dbReference type="Pfam" id="PF23354"/>
    </source>
</evidence>
<dbReference type="AlphaFoldDB" id="A0AAV5HQ44"/>
<reference evidence="8 9" key="1">
    <citation type="journal article" date="2021" name="Commun. Biol.">
        <title>The genome of Shorea leprosula (Dipterocarpaceae) highlights the ecological relevance of drought in aseasonal tropical rainforests.</title>
        <authorList>
            <person name="Ng K.K.S."/>
            <person name="Kobayashi M.J."/>
            <person name="Fawcett J.A."/>
            <person name="Hatakeyama M."/>
            <person name="Paape T."/>
            <person name="Ng C.H."/>
            <person name="Ang C.C."/>
            <person name="Tnah L.H."/>
            <person name="Lee C.T."/>
            <person name="Nishiyama T."/>
            <person name="Sese J."/>
            <person name="O'Brien M.J."/>
            <person name="Copetti D."/>
            <person name="Mohd Noor M.I."/>
            <person name="Ong R.C."/>
            <person name="Putra M."/>
            <person name="Sireger I.Z."/>
            <person name="Indrioko S."/>
            <person name="Kosugi Y."/>
            <person name="Izuno A."/>
            <person name="Isagi Y."/>
            <person name="Lee S.L."/>
            <person name="Shimizu K.K."/>
        </authorList>
    </citation>
    <scope>NUCLEOTIDE SEQUENCE [LARGE SCALE GENOMIC DNA]</scope>
    <source>
        <strain evidence="8">214</strain>
    </source>
</reference>
<evidence type="ECO:0000256" key="1">
    <source>
        <dbReference type="ARBA" id="ARBA00004123"/>
    </source>
</evidence>
<dbReference type="EMBL" id="BPVZ01000002">
    <property type="protein sequence ID" value="GKU87606.1"/>
    <property type="molecule type" value="Genomic_DNA"/>
</dbReference>
<feature type="domain" description="NUP160 middle TPR" evidence="7">
    <location>
        <begin position="635"/>
        <end position="882"/>
    </location>
</feature>
<dbReference type="InterPro" id="IPR021717">
    <property type="entry name" value="Nucleoporin_Nup160"/>
</dbReference>
<dbReference type="Pfam" id="PF23354">
    <property type="entry name" value="TPR_NUP160_120_M"/>
    <property type="match status" value="1"/>
</dbReference>
<dbReference type="GO" id="GO:0017056">
    <property type="term" value="F:structural constituent of nuclear pore"/>
    <property type="evidence" value="ECO:0007669"/>
    <property type="project" value="TreeGrafter"/>
</dbReference>
<protein>
    <recommendedName>
        <fullName evidence="10">Nuclear pore complex protein NUP160</fullName>
    </recommendedName>
</protein>
<keyword evidence="4" id="KW-1133">Transmembrane helix</keyword>
<proteinExistence type="predicted"/>
<dbReference type="PANTHER" id="PTHR21286">
    <property type="entry name" value="NUCLEAR PORE COMPLEX PROTEIN NUP160"/>
    <property type="match status" value="1"/>
</dbReference>
<keyword evidence="4" id="KW-0472">Membrane</keyword>
<gene>
    <name evidence="8" type="ORF">SLEP1_g1978</name>
</gene>
<feature type="transmembrane region" description="Helical" evidence="4">
    <location>
        <begin position="6"/>
        <end position="27"/>
    </location>
</feature>
<dbReference type="InterPro" id="IPR059141">
    <property type="entry name" value="Beta-prop_Nup120_160"/>
</dbReference>
<evidence type="ECO:0000313" key="8">
    <source>
        <dbReference type="EMBL" id="GKU87606.1"/>
    </source>
</evidence>
<evidence type="ECO:0000313" key="9">
    <source>
        <dbReference type="Proteomes" id="UP001054252"/>
    </source>
</evidence>
<keyword evidence="2" id="KW-0813">Transport</keyword>
<name>A0AAV5HQ44_9ROSI</name>
<evidence type="ECO:0000256" key="4">
    <source>
        <dbReference type="SAM" id="Phobius"/>
    </source>
</evidence>
<feature type="domain" description="Nucleoporin Nup120/160 beta-propeller" evidence="5">
    <location>
        <begin position="34"/>
        <end position="241"/>
    </location>
</feature>
<dbReference type="Pfam" id="PF17238">
    <property type="entry name" value="NUP160_helical_2"/>
    <property type="match status" value="1"/>
</dbReference>
<evidence type="ECO:0008006" key="10">
    <source>
        <dbReference type="Google" id="ProtNLM"/>
    </source>
</evidence>